<name>A0A830HNV0_9CHLO</name>
<protein>
    <submittedName>
        <fullName evidence="2">Uncharacterized protein</fullName>
    </submittedName>
</protein>
<comment type="caution">
    <text evidence="2">The sequence shown here is derived from an EMBL/GenBank/DDBJ whole genome shotgun (WGS) entry which is preliminary data.</text>
</comment>
<feature type="compositionally biased region" description="Polar residues" evidence="1">
    <location>
        <begin position="106"/>
        <end position="126"/>
    </location>
</feature>
<feature type="region of interest" description="Disordered" evidence="1">
    <location>
        <begin position="328"/>
        <end position="361"/>
    </location>
</feature>
<dbReference type="Proteomes" id="UP000660262">
    <property type="component" value="Unassembled WGS sequence"/>
</dbReference>
<keyword evidence="3" id="KW-1185">Reference proteome</keyword>
<sequence length="610" mass="66795">MSSSSRRSSSFLLAPFFSRSSSASGAHGTTNDDDDHQLREEESDWPVAADVTAHLFQSDDDSPNRSDQHTSYADVSHQDLMTTSLAWRLIEQQRTANSNRHHIKKTTNMTGSGSRSEMIKATTSSWEEGRRRRRQGRWWWRGRARRHDNDDDDDDNGSGVEENANLATMAGGESSRRVETYACLEALTAAANRHHVIVQIAEAWRPSDRGDGMIIPVDALVWPENVQRSWKHDRRMRMLTPRDVLLAHNRAQDRDSVHGHGLAGRTIATGGGGTCCYVRRDALRRSFFATHCDETADERRVPRLHGENDEWMRITLPFDTAEMLISRREDDEAESGASPRPTGIFGSSSSRSNSMTSPLGDRCVSRSDALMSIRQALYLGAFPIEAEAAIVNAAIVSGETTSSTSGGRRSTTSPINNNSNNNRAETDAEIAESAAVTASAADSSSSTMPDVAAVVPVWDFGKEGGFSSARVAAVLLFFGGCSDGGDTFAHTDFVRFLERFYHLPALALQAPGTNDDVTTVCAGCGRERLAPRFLHHNDFGASINNNATTSAGRFPPPLRFQRALESLRSGRGDVRDDGNGTSKMQQAPCSCGVLAYDAMNKMWEGNNNNS</sequence>
<gene>
    <name evidence="2" type="ORF">PPROV_000710400</name>
</gene>
<dbReference type="AlphaFoldDB" id="A0A830HNV0"/>
<proteinExistence type="predicted"/>
<feature type="region of interest" description="Disordered" evidence="1">
    <location>
        <begin position="145"/>
        <end position="172"/>
    </location>
</feature>
<evidence type="ECO:0000256" key="1">
    <source>
        <dbReference type="SAM" id="MobiDB-lite"/>
    </source>
</evidence>
<evidence type="ECO:0000313" key="2">
    <source>
        <dbReference type="EMBL" id="GHP08365.1"/>
    </source>
</evidence>
<dbReference type="EMBL" id="BNJQ01000020">
    <property type="protein sequence ID" value="GHP08365.1"/>
    <property type="molecule type" value="Genomic_DNA"/>
</dbReference>
<feature type="region of interest" description="Disordered" evidence="1">
    <location>
        <begin position="104"/>
        <end position="128"/>
    </location>
</feature>
<evidence type="ECO:0000313" key="3">
    <source>
        <dbReference type="Proteomes" id="UP000660262"/>
    </source>
</evidence>
<organism evidence="2 3">
    <name type="scientific">Pycnococcus provasolii</name>
    <dbReference type="NCBI Taxonomy" id="41880"/>
    <lineage>
        <taxon>Eukaryota</taxon>
        <taxon>Viridiplantae</taxon>
        <taxon>Chlorophyta</taxon>
        <taxon>Pseudoscourfieldiophyceae</taxon>
        <taxon>Pseudoscourfieldiales</taxon>
        <taxon>Pycnococcaceae</taxon>
        <taxon>Pycnococcus</taxon>
    </lineage>
</organism>
<feature type="compositionally biased region" description="Low complexity" evidence="1">
    <location>
        <begin position="347"/>
        <end position="357"/>
    </location>
</feature>
<reference evidence="2" key="1">
    <citation type="submission" date="2020-10" db="EMBL/GenBank/DDBJ databases">
        <title>Unveiling of a novel bifunctional photoreceptor, Dualchrome1, isolated from a cosmopolitan green alga.</title>
        <authorList>
            <person name="Suzuki S."/>
            <person name="Kawachi M."/>
        </authorList>
    </citation>
    <scope>NUCLEOTIDE SEQUENCE</scope>
    <source>
        <strain evidence="2">NIES 2893</strain>
    </source>
</reference>
<feature type="region of interest" description="Disordered" evidence="1">
    <location>
        <begin position="20"/>
        <end position="47"/>
    </location>
</feature>
<feature type="region of interest" description="Disordered" evidence="1">
    <location>
        <begin position="399"/>
        <end position="422"/>
    </location>
</feature>
<accession>A0A830HNV0</accession>